<dbReference type="EMBL" id="BOPF01000015">
    <property type="protein sequence ID" value="GIJ47520.1"/>
    <property type="molecule type" value="Genomic_DNA"/>
</dbReference>
<accession>A0A8J3YP94</accession>
<evidence type="ECO:0000313" key="3">
    <source>
        <dbReference type="Proteomes" id="UP000619260"/>
    </source>
</evidence>
<dbReference type="Proteomes" id="UP000619260">
    <property type="component" value="Unassembled WGS sequence"/>
</dbReference>
<dbReference type="GO" id="GO:0016787">
    <property type="term" value="F:hydrolase activity"/>
    <property type="evidence" value="ECO:0007669"/>
    <property type="project" value="UniProtKB-KW"/>
</dbReference>
<reference evidence="2" key="1">
    <citation type="submission" date="2021-01" db="EMBL/GenBank/DDBJ databases">
        <title>Whole genome shotgun sequence of Virgisporangium aliadipatigenens NBRC 105644.</title>
        <authorList>
            <person name="Komaki H."/>
            <person name="Tamura T."/>
        </authorList>
    </citation>
    <scope>NUCLEOTIDE SEQUENCE</scope>
    <source>
        <strain evidence="2">NBRC 105644</strain>
    </source>
</reference>
<dbReference type="AlphaFoldDB" id="A0A8J3YP94"/>
<dbReference type="RefSeq" id="WP_239153233.1">
    <property type="nucleotide sequence ID" value="NZ_BOPF01000015.1"/>
</dbReference>
<dbReference type="SUPFAM" id="SSF53474">
    <property type="entry name" value="alpha/beta-Hydrolases"/>
    <property type="match status" value="1"/>
</dbReference>
<organism evidence="2 3">
    <name type="scientific">Virgisporangium aliadipatigenens</name>
    <dbReference type="NCBI Taxonomy" id="741659"/>
    <lineage>
        <taxon>Bacteria</taxon>
        <taxon>Bacillati</taxon>
        <taxon>Actinomycetota</taxon>
        <taxon>Actinomycetes</taxon>
        <taxon>Micromonosporales</taxon>
        <taxon>Micromonosporaceae</taxon>
        <taxon>Virgisporangium</taxon>
    </lineage>
</organism>
<feature type="signal peptide" evidence="1">
    <location>
        <begin position="1"/>
        <end position="29"/>
    </location>
</feature>
<name>A0A8J3YP94_9ACTN</name>
<protein>
    <submittedName>
        <fullName evidence="2">Alpha/beta hydrolase</fullName>
    </submittedName>
</protein>
<keyword evidence="3" id="KW-1185">Reference proteome</keyword>
<evidence type="ECO:0000313" key="2">
    <source>
        <dbReference type="EMBL" id="GIJ47520.1"/>
    </source>
</evidence>
<dbReference type="InterPro" id="IPR029058">
    <property type="entry name" value="AB_hydrolase_fold"/>
</dbReference>
<evidence type="ECO:0000256" key="1">
    <source>
        <dbReference type="SAM" id="SignalP"/>
    </source>
</evidence>
<keyword evidence="2" id="KW-0378">Hydrolase</keyword>
<comment type="caution">
    <text evidence="2">The sequence shown here is derived from an EMBL/GenBank/DDBJ whole genome shotgun (WGS) entry which is preliminary data.</text>
</comment>
<keyword evidence="1" id="KW-0732">Signal</keyword>
<dbReference type="Gene3D" id="3.40.50.1820">
    <property type="entry name" value="alpha/beta hydrolase"/>
    <property type="match status" value="1"/>
</dbReference>
<gene>
    <name evidence="2" type="ORF">Val02_44060</name>
</gene>
<feature type="chain" id="PRO_5035226209" evidence="1">
    <location>
        <begin position="30"/>
        <end position="480"/>
    </location>
</feature>
<proteinExistence type="predicted"/>
<sequence length="480" mass="50649">MGHLRAGARLLTVVVLLSASLVAASPVSAAEPAACTAPVPSSTKPGYVVADPDCDLNGTPFGPLTSADGTPLSRTWTGIVDGAAYRIEVPLRWNGELAVWAHGYRGQGATVYVDNPSLRAHYVARGFAWAASSYQTNGYDVGQGVRDSHAMIARFAAVTGKRARGVYMTGVSMGGHITAVAIEHYRGSFVGAMPLCGSIGDTELYDYFTDATVTAAALTGMPLSFPTDGDPGPAFDAAFKADVKAALPLLGSNFGVGVPPTLTDLGRTWGDAVERRSGGERPGFDSAFAYWNAAPGLAPNNDVPFLFGVYPGMSGGTAGIAPGNIVDNRLTWYDLDDRLLPSRAELRLNRDALRVARTATASRDLSGIPRVNGDPRIPVLSLHTIGDLFVPLSMEQTYALRAALHGQSRNVAQRAVRAVGHCEFTPGELNRTFDDLVTWVRTGRKAAGDALLNPREVARPTFGCTYTVGARPNFVAPACP</sequence>